<organism evidence="1">
    <name type="scientific">Arundo donax</name>
    <name type="common">Giant reed</name>
    <name type="synonym">Donax arundinaceus</name>
    <dbReference type="NCBI Taxonomy" id="35708"/>
    <lineage>
        <taxon>Eukaryota</taxon>
        <taxon>Viridiplantae</taxon>
        <taxon>Streptophyta</taxon>
        <taxon>Embryophyta</taxon>
        <taxon>Tracheophyta</taxon>
        <taxon>Spermatophyta</taxon>
        <taxon>Magnoliopsida</taxon>
        <taxon>Liliopsida</taxon>
        <taxon>Poales</taxon>
        <taxon>Poaceae</taxon>
        <taxon>PACMAD clade</taxon>
        <taxon>Arundinoideae</taxon>
        <taxon>Arundineae</taxon>
        <taxon>Arundo</taxon>
    </lineage>
</organism>
<name>A0A0A9AJT7_ARUDO</name>
<reference evidence="1" key="2">
    <citation type="journal article" date="2015" name="Data Brief">
        <title>Shoot transcriptome of the giant reed, Arundo donax.</title>
        <authorList>
            <person name="Barrero R.A."/>
            <person name="Guerrero F.D."/>
            <person name="Moolhuijzen P."/>
            <person name="Goolsby J.A."/>
            <person name="Tidwell J."/>
            <person name="Bellgard S.E."/>
            <person name="Bellgard M.I."/>
        </authorList>
    </citation>
    <scope>NUCLEOTIDE SEQUENCE</scope>
    <source>
        <tissue evidence="1">Shoot tissue taken approximately 20 cm above the soil surface</tissue>
    </source>
</reference>
<sequence length="23" mass="2602">MVPIDKQLVYLSELQKIEGEGVI</sequence>
<protein>
    <submittedName>
        <fullName evidence="1">Uncharacterized protein</fullName>
    </submittedName>
</protein>
<dbReference type="EMBL" id="GBRH01245931">
    <property type="protein sequence ID" value="JAD51964.1"/>
    <property type="molecule type" value="Transcribed_RNA"/>
</dbReference>
<dbReference type="AlphaFoldDB" id="A0A0A9AJT7"/>
<accession>A0A0A9AJT7</accession>
<reference evidence="1" key="1">
    <citation type="submission" date="2014-09" db="EMBL/GenBank/DDBJ databases">
        <authorList>
            <person name="Magalhaes I.L.F."/>
            <person name="Oliveira U."/>
            <person name="Santos F.R."/>
            <person name="Vidigal T.H.D.A."/>
            <person name="Brescovit A.D."/>
            <person name="Santos A.J."/>
        </authorList>
    </citation>
    <scope>NUCLEOTIDE SEQUENCE</scope>
    <source>
        <tissue evidence="1">Shoot tissue taken approximately 20 cm above the soil surface</tissue>
    </source>
</reference>
<evidence type="ECO:0000313" key="1">
    <source>
        <dbReference type="EMBL" id="JAD51964.1"/>
    </source>
</evidence>
<proteinExistence type="predicted"/>